<dbReference type="OrthoDB" id="5194044at2759"/>
<dbReference type="InParanoid" id="A0A2T3BG73"/>
<dbReference type="EMBL" id="KZ679006">
    <property type="protein sequence ID" value="PSS28374.1"/>
    <property type="molecule type" value="Genomic_DNA"/>
</dbReference>
<accession>A0A2T3BG73</accession>
<dbReference type="RefSeq" id="XP_024725899.1">
    <property type="nucleotide sequence ID" value="XM_024863287.1"/>
</dbReference>
<evidence type="ECO:0000256" key="1">
    <source>
        <dbReference type="SAM" id="MobiDB-lite"/>
    </source>
</evidence>
<evidence type="ECO:0000313" key="3">
    <source>
        <dbReference type="Proteomes" id="UP000241818"/>
    </source>
</evidence>
<organism evidence="2 3">
    <name type="scientific">Amorphotheca resinae ATCC 22711</name>
    <dbReference type="NCBI Taxonomy" id="857342"/>
    <lineage>
        <taxon>Eukaryota</taxon>
        <taxon>Fungi</taxon>
        <taxon>Dikarya</taxon>
        <taxon>Ascomycota</taxon>
        <taxon>Pezizomycotina</taxon>
        <taxon>Leotiomycetes</taxon>
        <taxon>Helotiales</taxon>
        <taxon>Amorphothecaceae</taxon>
        <taxon>Amorphotheca</taxon>
    </lineage>
</organism>
<feature type="compositionally biased region" description="Polar residues" evidence="1">
    <location>
        <begin position="1"/>
        <end position="20"/>
    </location>
</feature>
<protein>
    <submittedName>
        <fullName evidence="2">Uncharacterized protein</fullName>
    </submittedName>
</protein>
<dbReference type="Proteomes" id="UP000241818">
    <property type="component" value="Unassembled WGS sequence"/>
</dbReference>
<dbReference type="STRING" id="857342.A0A2T3BG73"/>
<sequence>MTQAEQHFQPQVRDTTNGPNLHTYIPRADGSVLIGGIIYVPQSNVATAATTTVGPMPTFGAQPFMVPPGGPAIPTFNVAAPPISYPQPMAAPFQYPPYQPYPQYMIQPQPSTTGLPTFHISQPAYNTIGLTGSDVLQQQLATAQGLEMNTKQEMKPSDDDPMRMYWVRELDGTYTQRNRLTIDIGDIGDCRWYAQDGVFYAVRLPS</sequence>
<name>A0A2T3BG73_AMORE</name>
<keyword evidence="3" id="KW-1185">Reference proteome</keyword>
<reference evidence="2 3" key="1">
    <citation type="journal article" date="2018" name="New Phytol.">
        <title>Comparative genomics and transcriptomics depict ericoid mycorrhizal fungi as versatile saprotrophs and plant mutualists.</title>
        <authorList>
            <person name="Martino E."/>
            <person name="Morin E."/>
            <person name="Grelet G.A."/>
            <person name="Kuo A."/>
            <person name="Kohler A."/>
            <person name="Daghino S."/>
            <person name="Barry K.W."/>
            <person name="Cichocki N."/>
            <person name="Clum A."/>
            <person name="Dockter R.B."/>
            <person name="Hainaut M."/>
            <person name="Kuo R.C."/>
            <person name="LaButti K."/>
            <person name="Lindahl B.D."/>
            <person name="Lindquist E.A."/>
            <person name="Lipzen A."/>
            <person name="Khouja H.R."/>
            <person name="Magnuson J."/>
            <person name="Murat C."/>
            <person name="Ohm R.A."/>
            <person name="Singer S.W."/>
            <person name="Spatafora J.W."/>
            <person name="Wang M."/>
            <person name="Veneault-Fourrey C."/>
            <person name="Henrissat B."/>
            <person name="Grigoriev I.V."/>
            <person name="Martin F.M."/>
            <person name="Perotto S."/>
        </authorList>
    </citation>
    <scope>NUCLEOTIDE SEQUENCE [LARGE SCALE GENOMIC DNA]</scope>
    <source>
        <strain evidence="2 3">ATCC 22711</strain>
    </source>
</reference>
<dbReference type="GeneID" id="36571368"/>
<feature type="region of interest" description="Disordered" evidence="1">
    <location>
        <begin position="1"/>
        <end position="21"/>
    </location>
</feature>
<proteinExistence type="predicted"/>
<gene>
    <name evidence="2" type="ORF">M430DRAFT_15590</name>
</gene>
<dbReference type="AlphaFoldDB" id="A0A2T3BG73"/>
<evidence type="ECO:0000313" key="2">
    <source>
        <dbReference type="EMBL" id="PSS28374.1"/>
    </source>
</evidence>